<dbReference type="GO" id="GO:0007185">
    <property type="term" value="P:cell surface receptor protein tyrosine phosphatase signaling pathway"/>
    <property type="evidence" value="ECO:0007669"/>
    <property type="project" value="TreeGrafter"/>
</dbReference>
<feature type="region of interest" description="Disordered" evidence="1">
    <location>
        <begin position="121"/>
        <end position="152"/>
    </location>
</feature>
<dbReference type="Proteomes" id="UP001233999">
    <property type="component" value="Unassembled WGS sequence"/>
</dbReference>
<proteinExistence type="predicted"/>
<evidence type="ECO:0000313" key="2">
    <source>
        <dbReference type="EMBL" id="KAJ9600690.1"/>
    </source>
</evidence>
<gene>
    <name evidence="2" type="ORF">L9F63_026174</name>
</gene>
<feature type="compositionally biased region" description="Polar residues" evidence="1">
    <location>
        <begin position="58"/>
        <end position="68"/>
    </location>
</feature>
<feature type="compositionally biased region" description="Low complexity" evidence="1">
    <location>
        <begin position="89"/>
        <end position="103"/>
    </location>
</feature>
<dbReference type="AlphaFoldDB" id="A0AAD8AL25"/>
<feature type="compositionally biased region" description="Low complexity" evidence="1">
    <location>
        <begin position="128"/>
        <end position="137"/>
    </location>
</feature>
<feature type="non-terminal residue" evidence="2">
    <location>
        <position position="249"/>
    </location>
</feature>
<dbReference type="PANTHER" id="PTHR24155">
    <property type="entry name" value="OSTEOCLAST-STIMULATING FACTOR 1"/>
    <property type="match status" value="1"/>
</dbReference>
<dbReference type="GO" id="GO:0035591">
    <property type="term" value="F:signaling adaptor activity"/>
    <property type="evidence" value="ECO:0007669"/>
    <property type="project" value="TreeGrafter"/>
</dbReference>
<evidence type="ECO:0000256" key="1">
    <source>
        <dbReference type="SAM" id="MobiDB-lite"/>
    </source>
</evidence>
<comment type="caution">
    <text evidence="2">The sequence shown here is derived from an EMBL/GenBank/DDBJ whole genome shotgun (WGS) entry which is preliminary data.</text>
</comment>
<protein>
    <submittedName>
        <fullName evidence="2">Uncharacterized protein</fullName>
    </submittedName>
</protein>
<dbReference type="PANTHER" id="PTHR24155:SF11">
    <property type="entry name" value="CASKIN, ISOFORM B"/>
    <property type="match status" value="1"/>
</dbReference>
<feature type="region of interest" description="Disordered" evidence="1">
    <location>
        <begin position="1"/>
        <end position="103"/>
    </location>
</feature>
<dbReference type="GO" id="GO:0030424">
    <property type="term" value="C:axon"/>
    <property type="evidence" value="ECO:0007669"/>
    <property type="project" value="TreeGrafter"/>
</dbReference>
<evidence type="ECO:0000313" key="3">
    <source>
        <dbReference type="Proteomes" id="UP001233999"/>
    </source>
</evidence>
<feature type="compositionally biased region" description="Low complexity" evidence="1">
    <location>
        <begin position="39"/>
        <end position="49"/>
    </location>
</feature>
<accession>A0AAD8AL25</accession>
<dbReference type="GO" id="GO:0019903">
    <property type="term" value="F:protein phosphatase binding"/>
    <property type="evidence" value="ECO:0007669"/>
    <property type="project" value="TreeGrafter"/>
</dbReference>
<dbReference type="GO" id="GO:0007409">
    <property type="term" value="P:axonogenesis"/>
    <property type="evidence" value="ECO:0007669"/>
    <property type="project" value="TreeGrafter"/>
</dbReference>
<reference evidence="2" key="2">
    <citation type="submission" date="2023-05" db="EMBL/GenBank/DDBJ databases">
        <authorList>
            <person name="Fouks B."/>
        </authorList>
    </citation>
    <scope>NUCLEOTIDE SEQUENCE</scope>
    <source>
        <strain evidence="2">Stay&amp;Tobe</strain>
        <tissue evidence="2">Testes</tissue>
    </source>
</reference>
<organism evidence="2 3">
    <name type="scientific">Diploptera punctata</name>
    <name type="common">Pacific beetle cockroach</name>
    <dbReference type="NCBI Taxonomy" id="6984"/>
    <lineage>
        <taxon>Eukaryota</taxon>
        <taxon>Metazoa</taxon>
        <taxon>Ecdysozoa</taxon>
        <taxon>Arthropoda</taxon>
        <taxon>Hexapoda</taxon>
        <taxon>Insecta</taxon>
        <taxon>Pterygota</taxon>
        <taxon>Neoptera</taxon>
        <taxon>Polyneoptera</taxon>
        <taxon>Dictyoptera</taxon>
        <taxon>Blattodea</taxon>
        <taxon>Blaberoidea</taxon>
        <taxon>Blaberidae</taxon>
        <taxon>Diplopterinae</taxon>
        <taxon>Diploptera</taxon>
    </lineage>
</organism>
<keyword evidence="3" id="KW-1185">Reference proteome</keyword>
<sequence>SIRGGRAPSGGWRPRSYDDGDITPTNEAAVALHEGGGTLPRPRGLVRPRPIAKITAKTRPTTNDGTTMVQVVKRPPSPPKRQSSRADLHSTASSPSLSLPAYPSGSRVAMARMQPKLHHSVEVNPGLESSSSTESDSLPFANENAGTIKQRAARPHPTLTTMDYPNQIPTSIVSVICASKESSALSSSAFHSASRSSTIHDLVTKFETTETAAGQEPADVLNDIGNMLANLTDELDAMLEEEKRQGLSQ</sequence>
<dbReference type="GO" id="GO:0005925">
    <property type="term" value="C:focal adhesion"/>
    <property type="evidence" value="ECO:0007669"/>
    <property type="project" value="TreeGrafter"/>
</dbReference>
<reference evidence="2" key="1">
    <citation type="journal article" date="2023" name="IScience">
        <title>Live-bearing cockroach genome reveals convergent evolutionary mechanisms linked to viviparity in insects and beyond.</title>
        <authorList>
            <person name="Fouks B."/>
            <person name="Harrison M.C."/>
            <person name="Mikhailova A.A."/>
            <person name="Marchal E."/>
            <person name="English S."/>
            <person name="Carruthers M."/>
            <person name="Jennings E.C."/>
            <person name="Chiamaka E.L."/>
            <person name="Frigard R.A."/>
            <person name="Pippel M."/>
            <person name="Attardo G.M."/>
            <person name="Benoit J.B."/>
            <person name="Bornberg-Bauer E."/>
            <person name="Tobe S.S."/>
        </authorList>
    </citation>
    <scope>NUCLEOTIDE SEQUENCE</scope>
    <source>
        <strain evidence="2">Stay&amp;Tobe</strain>
    </source>
</reference>
<dbReference type="EMBL" id="JASPKZ010000128">
    <property type="protein sequence ID" value="KAJ9600690.1"/>
    <property type="molecule type" value="Genomic_DNA"/>
</dbReference>
<name>A0AAD8AL25_DIPPU</name>